<comment type="caution">
    <text evidence="1">The sequence shown here is derived from an EMBL/GenBank/DDBJ whole genome shotgun (WGS) entry which is preliminary data.</text>
</comment>
<name>A0ABQ5NN59_9BACI</name>
<dbReference type="Proteomes" id="UP001065593">
    <property type="component" value="Unassembled WGS sequence"/>
</dbReference>
<protein>
    <submittedName>
        <fullName evidence="1">Uncharacterized protein</fullName>
    </submittedName>
</protein>
<dbReference type="EMBL" id="BRZA01000004">
    <property type="protein sequence ID" value="GLC89800.1"/>
    <property type="molecule type" value="Genomic_DNA"/>
</dbReference>
<organism evidence="1 2">
    <name type="scientific">Lysinibacillus piscis</name>
    <dbReference type="NCBI Taxonomy" id="2518931"/>
    <lineage>
        <taxon>Bacteria</taxon>
        <taxon>Bacillati</taxon>
        <taxon>Bacillota</taxon>
        <taxon>Bacilli</taxon>
        <taxon>Bacillales</taxon>
        <taxon>Bacillaceae</taxon>
        <taxon>Lysinibacillus</taxon>
    </lineage>
</organism>
<sequence>MMKKIQFIVLFVQVEHIKQQESYALLSVLIAKTKQQGRLPIVNGVIIG</sequence>
<keyword evidence="2" id="KW-1185">Reference proteome</keyword>
<accession>A0ABQ5NN59</accession>
<evidence type="ECO:0000313" key="1">
    <source>
        <dbReference type="EMBL" id="GLC89800.1"/>
    </source>
</evidence>
<evidence type="ECO:0000313" key="2">
    <source>
        <dbReference type="Proteomes" id="UP001065593"/>
    </source>
</evidence>
<gene>
    <name evidence="1" type="ORF">LYSBPC_29270</name>
</gene>
<proteinExistence type="predicted"/>
<reference evidence="1" key="1">
    <citation type="submission" date="2022-08" db="EMBL/GenBank/DDBJ databases">
        <title>Draft genome sequence of Lysinibacillus sp. strain KH24.</title>
        <authorList>
            <person name="Kanbe H."/>
            <person name="Itoh H."/>
        </authorList>
    </citation>
    <scope>NUCLEOTIDE SEQUENCE</scope>
    <source>
        <strain evidence="1">KH24</strain>
    </source>
</reference>